<dbReference type="PANTHER" id="PTHR23513:SF11">
    <property type="entry name" value="STAPHYLOFERRIN A TRANSPORTER"/>
    <property type="match status" value="1"/>
</dbReference>
<organism evidence="8 9">
    <name type="scientific">Actinacidiphila alni</name>
    <dbReference type="NCBI Taxonomy" id="380248"/>
    <lineage>
        <taxon>Bacteria</taxon>
        <taxon>Bacillati</taxon>
        <taxon>Actinomycetota</taxon>
        <taxon>Actinomycetes</taxon>
        <taxon>Kitasatosporales</taxon>
        <taxon>Streptomycetaceae</taxon>
        <taxon>Actinacidiphila</taxon>
    </lineage>
</organism>
<dbReference type="GO" id="GO:0005886">
    <property type="term" value="C:plasma membrane"/>
    <property type="evidence" value="ECO:0007669"/>
    <property type="project" value="UniProtKB-SubCell"/>
</dbReference>
<evidence type="ECO:0000256" key="4">
    <source>
        <dbReference type="ARBA" id="ARBA00022692"/>
    </source>
</evidence>
<keyword evidence="6 7" id="KW-0472">Membrane</keyword>
<keyword evidence="9" id="KW-1185">Reference proteome</keyword>
<dbReference type="Gene3D" id="1.20.1250.20">
    <property type="entry name" value="MFS general substrate transporter like domains"/>
    <property type="match status" value="1"/>
</dbReference>
<dbReference type="STRING" id="380248.SAMN05216251_11030"/>
<dbReference type="Pfam" id="PF05977">
    <property type="entry name" value="MFS_3"/>
    <property type="match status" value="1"/>
</dbReference>
<dbReference type="AlphaFoldDB" id="A0A1I2H3Y9"/>
<name>A0A1I2H3Y9_9ACTN</name>
<evidence type="ECO:0000256" key="7">
    <source>
        <dbReference type="SAM" id="Phobius"/>
    </source>
</evidence>
<keyword evidence="3" id="KW-1003">Cell membrane</keyword>
<sequence>MAVSLRTGSRAVDLATAQEAAPVTPLLVATGISVTGDGAFQVAAPLLAASLTRDPLAVSTVTAAFYLPWLIAGLPAGALADRWPRRRVMLTADAVRACLIGLLAVLVATGHAGMPVLVAVVLLTGIAGCFFDASSQAVIPFLAGRDKEVLATVNGRYWSIDTVGRSLLGPSSGSLVFAAGRSFPFIGDAVSFLVSALCIGRLPRMPAAGGRQPLRAAIREGLAHLRNTPVLRRLAATTALYNFAYNLAMATFVLYLTGPLDVADSEYGILLALGALGGIATGWRAALLTRNMSHCQTMTLATALQAVAWLGIATVHEPAAIAGFLALIGAASTLVSVAASSARAALTPDHLLGRVVSVFRIFGIGAAGLGALSGGLTAQQTGLRAPLWAAVALLALSAAAQRPWRRVAPATS</sequence>
<feature type="transmembrane region" description="Helical" evidence="7">
    <location>
        <begin position="321"/>
        <end position="339"/>
    </location>
</feature>
<keyword evidence="4 7" id="KW-0812">Transmembrane</keyword>
<evidence type="ECO:0000256" key="2">
    <source>
        <dbReference type="ARBA" id="ARBA00022448"/>
    </source>
</evidence>
<evidence type="ECO:0000256" key="3">
    <source>
        <dbReference type="ARBA" id="ARBA00022475"/>
    </source>
</evidence>
<proteinExistence type="predicted"/>
<gene>
    <name evidence="8" type="ORF">SAMN05216251_11030</name>
</gene>
<dbReference type="InterPro" id="IPR010290">
    <property type="entry name" value="TM_effector"/>
</dbReference>
<accession>A0A1I2H3Y9</accession>
<feature type="transmembrane region" description="Helical" evidence="7">
    <location>
        <begin position="234"/>
        <end position="255"/>
    </location>
</feature>
<keyword evidence="5 7" id="KW-1133">Transmembrane helix</keyword>
<dbReference type="InterPro" id="IPR036259">
    <property type="entry name" value="MFS_trans_sf"/>
</dbReference>
<evidence type="ECO:0000313" key="9">
    <source>
        <dbReference type="Proteomes" id="UP000199323"/>
    </source>
</evidence>
<reference evidence="8 9" key="1">
    <citation type="submission" date="2016-10" db="EMBL/GenBank/DDBJ databases">
        <authorList>
            <person name="de Groot N.N."/>
        </authorList>
    </citation>
    <scope>NUCLEOTIDE SEQUENCE [LARGE SCALE GENOMIC DNA]</scope>
    <source>
        <strain evidence="8 9">CGMCC 4.3510</strain>
    </source>
</reference>
<evidence type="ECO:0000313" key="8">
    <source>
        <dbReference type="EMBL" id="SFF23697.1"/>
    </source>
</evidence>
<feature type="transmembrane region" description="Helical" evidence="7">
    <location>
        <begin position="267"/>
        <end position="286"/>
    </location>
</feature>
<feature type="transmembrane region" description="Helical" evidence="7">
    <location>
        <begin position="56"/>
        <end position="76"/>
    </location>
</feature>
<evidence type="ECO:0000256" key="1">
    <source>
        <dbReference type="ARBA" id="ARBA00004651"/>
    </source>
</evidence>
<dbReference type="SUPFAM" id="SSF103473">
    <property type="entry name" value="MFS general substrate transporter"/>
    <property type="match status" value="1"/>
</dbReference>
<dbReference type="RefSeq" id="WP_177246496.1">
    <property type="nucleotide sequence ID" value="NZ_FONG01000010.1"/>
</dbReference>
<protein>
    <submittedName>
        <fullName evidence="8">MFS-type transporter involved in bile tolerance, Atg22 family</fullName>
    </submittedName>
</protein>
<dbReference type="EMBL" id="FONG01000010">
    <property type="protein sequence ID" value="SFF23697.1"/>
    <property type="molecule type" value="Genomic_DNA"/>
</dbReference>
<evidence type="ECO:0000256" key="6">
    <source>
        <dbReference type="ARBA" id="ARBA00023136"/>
    </source>
</evidence>
<dbReference type="PANTHER" id="PTHR23513">
    <property type="entry name" value="INTEGRAL MEMBRANE EFFLUX PROTEIN-RELATED"/>
    <property type="match status" value="1"/>
</dbReference>
<comment type="subcellular location">
    <subcellularLocation>
        <location evidence="1">Cell membrane</location>
        <topology evidence="1">Multi-pass membrane protein</topology>
    </subcellularLocation>
</comment>
<keyword evidence="2" id="KW-0813">Transport</keyword>
<dbReference type="CDD" id="cd06173">
    <property type="entry name" value="MFS_MefA_like"/>
    <property type="match status" value="1"/>
</dbReference>
<feature type="transmembrane region" description="Helical" evidence="7">
    <location>
        <begin position="351"/>
        <end position="373"/>
    </location>
</feature>
<dbReference type="Proteomes" id="UP000199323">
    <property type="component" value="Unassembled WGS sequence"/>
</dbReference>
<evidence type="ECO:0000256" key="5">
    <source>
        <dbReference type="ARBA" id="ARBA00022989"/>
    </source>
</evidence>